<dbReference type="SMART" id="SM00042">
    <property type="entry name" value="CUB"/>
    <property type="match status" value="1"/>
</dbReference>
<dbReference type="SUPFAM" id="SSF49854">
    <property type="entry name" value="Spermadhesin, CUB domain"/>
    <property type="match status" value="1"/>
</dbReference>
<comment type="caution">
    <text evidence="6">Lacks conserved residue(s) required for the propagation of feature annotation.</text>
</comment>
<dbReference type="PROSITE" id="PS00420">
    <property type="entry name" value="SRCR_1"/>
    <property type="match status" value="1"/>
</dbReference>
<dbReference type="InterPro" id="IPR001190">
    <property type="entry name" value="SRCR"/>
</dbReference>
<keyword evidence="4 6" id="KW-1015">Disulfide bond</keyword>
<keyword evidence="5" id="KW-0325">Glycoprotein</keyword>
<dbReference type="PRINTS" id="PR00258">
    <property type="entry name" value="SPERACTRCPTR"/>
</dbReference>
<dbReference type="PANTHER" id="PTHR47653:SF1">
    <property type="entry name" value="DELETED IN MALIGNANT BRAIN TUMORS 1 PROTEIN"/>
    <property type="match status" value="1"/>
</dbReference>
<dbReference type="Pfam" id="PF00530">
    <property type="entry name" value="SRCR"/>
    <property type="match status" value="1"/>
</dbReference>
<feature type="disulfide bond" evidence="6">
    <location>
        <begin position="171"/>
        <end position="235"/>
    </location>
</feature>
<evidence type="ECO:0000256" key="3">
    <source>
        <dbReference type="ARBA" id="ARBA00022737"/>
    </source>
</evidence>
<dbReference type="Pfam" id="PF00431">
    <property type="entry name" value="CUB"/>
    <property type="match status" value="1"/>
</dbReference>
<proteinExistence type="inferred from homology"/>
<evidence type="ECO:0000259" key="8">
    <source>
        <dbReference type="PROSITE" id="PS50287"/>
    </source>
</evidence>
<dbReference type="RefSeq" id="XP_057387399.1">
    <property type="nucleotide sequence ID" value="XM_057531416.1"/>
</dbReference>
<protein>
    <submittedName>
        <fullName evidence="10">DMBT1-like protein</fullName>
    </submittedName>
</protein>
<accession>A0ABM3SC32</accession>
<evidence type="ECO:0000259" key="7">
    <source>
        <dbReference type="PROSITE" id="PS01180"/>
    </source>
</evidence>
<evidence type="ECO:0000256" key="2">
    <source>
        <dbReference type="ARBA" id="ARBA00022729"/>
    </source>
</evidence>
<sequence length="287" mass="30667">MQLACLKNPAPALPFVFTGGSHFCGGVISSLSGSFSSPWYPTNYPSDVEYVWAIHLAEKFHVELTIPSLKLEDICGCPYDFIEVFDGQQVASLSMARFCAEAGLMFRSSSNILTAVFRSDAMITNTGFLAPYNAIQQDERESDAALRLGDGSHRCEGRVEALYNGTWGTVCDDSWDLTDARVMCRQLGCGAALSAPAQSYLGGGSGHVMLDDVRRTGNEARLRQRTHNGCFSHSCRHPAGGVCSGGPPPGHSTPQGESCAPAASGKGDVNYSERSCGLQAIFSSQFA</sequence>
<feature type="domain" description="SRCR" evidence="8">
    <location>
        <begin position="146"/>
        <end position="244"/>
    </location>
</feature>
<dbReference type="InterPro" id="IPR036772">
    <property type="entry name" value="SRCR-like_dom_sf"/>
</dbReference>
<evidence type="ECO:0000256" key="5">
    <source>
        <dbReference type="ARBA" id="ARBA00023180"/>
    </source>
</evidence>
<dbReference type="PANTHER" id="PTHR47653">
    <property type="entry name" value="PROTEIN BARK BEETLE"/>
    <property type="match status" value="1"/>
</dbReference>
<gene>
    <name evidence="10" type="primary">LOC103007532</name>
</gene>
<keyword evidence="9" id="KW-1185">Reference proteome</keyword>
<keyword evidence="2" id="KW-0732">Signal</keyword>
<dbReference type="Gene3D" id="3.10.250.10">
    <property type="entry name" value="SRCR-like domain"/>
    <property type="match status" value="1"/>
</dbReference>
<name>A0ABM3SC32_BALAC</name>
<dbReference type="InterPro" id="IPR000859">
    <property type="entry name" value="CUB_dom"/>
</dbReference>
<dbReference type="SUPFAM" id="SSF56487">
    <property type="entry name" value="SRCR-like"/>
    <property type="match status" value="1"/>
</dbReference>
<dbReference type="InterPro" id="IPR035914">
    <property type="entry name" value="Sperma_CUB_dom_sf"/>
</dbReference>
<dbReference type="CDD" id="cd00041">
    <property type="entry name" value="CUB"/>
    <property type="match status" value="1"/>
</dbReference>
<dbReference type="PROSITE" id="PS50287">
    <property type="entry name" value="SRCR_2"/>
    <property type="match status" value="1"/>
</dbReference>
<evidence type="ECO:0000256" key="4">
    <source>
        <dbReference type="ARBA" id="ARBA00023157"/>
    </source>
</evidence>
<dbReference type="InterPro" id="IPR053243">
    <property type="entry name" value="SJ_maturation_regulator"/>
</dbReference>
<dbReference type="Gene3D" id="2.60.120.290">
    <property type="entry name" value="Spermadhesin, CUB domain"/>
    <property type="match status" value="1"/>
</dbReference>
<dbReference type="PROSITE" id="PS01180">
    <property type="entry name" value="CUB"/>
    <property type="match status" value="1"/>
</dbReference>
<organism evidence="9 10">
    <name type="scientific">Balaenoptera acutorostrata</name>
    <name type="common">Common minke whale</name>
    <name type="synonym">Balaena rostrata</name>
    <dbReference type="NCBI Taxonomy" id="9767"/>
    <lineage>
        <taxon>Eukaryota</taxon>
        <taxon>Metazoa</taxon>
        <taxon>Chordata</taxon>
        <taxon>Craniata</taxon>
        <taxon>Vertebrata</taxon>
        <taxon>Euteleostomi</taxon>
        <taxon>Mammalia</taxon>
        <taxon>Eutheria</taxon>
        <taxon>Laurasiatheria</taxon>
        <taxon>Artiodactyla</taxon>
        <taxon>Whippomorpha</taxon>
        <taxon>Cetacea</taxon>
        <taxon>Mysticeti</taxon>
        <taxon>Balaenopteridae</taxon>
        <taxon>Balaenoptera</taxon>
    </lineage>
</organism>
<keyword evidence="3" id="KW-0677">Repeat</keyword>
<feature type="domain" description="CUB" evidence="7">
    <location>
        <begin position="24"/>
        <end position="135"/>
    </location>
</feature>
<dbReference type="Proteomes" id="UP001652580">
    <property type="component" value="Chromosome 16"/>
</dbReference>
<dbReference type="SMART" id="SM00202">
    <property type="entry name" value="SR"/>
    <property type="match status" value="1"/>
</dbReference>
<evidence type="ECO:0000313" key="9">
    <source>
        <dbReference type="Proteomes" id="UP001652580"/>
    </source>
</evidence>
<evidence type="ECO:0000256" key="6">
    <source>
        <dbReference type="PROSITE-ProRule" id="PRU00196"/>
    </source>
</evidence>
<reference evidence="10" key="1">
    <citation type="submission" date="2025-08" db="UniProtKB">
        <authorList>
            <consortium name="RefSeq"/>
        </authorList>
    </citation>
    <scope>IDENTIFICATION</scope>
</reference>
<dbReference type="GeneID" id="103007532"/>
<evidence type="ECO:0000313" key="10">
    <source>
        <dbReference type="RefSeq" id="XP_057387399.1"/>
    </source>
</evidence>
<comment type="similarity">
    <text evidence="1">Belongs to the DMBT1 family.</text>
</comment>
<evidence type="ECO:0000256" key="1">
    <source>
        <dbReference type="ARBA" id="ARBA00009931"/>
    </source>
</evidence>